<accession>A0A4R1LAR2</accession>
<evidence type="ECO:0000256" key="2">
    <source>
        <dbReference type="ARBA" id="ARBA00009865"/>
    </source>
</evidence>
<feature type="signal peptide" evidence="6">
    <location>
        <begin position="1"/>
        <end position="23"/>
    </location>
</feature>
<keyword evidence="8" id="KW-1185">Reference proteome</keyword>
<dbReference type="SUPFAM" id="SSF49899">
    <property type="entry name" value="Concanavalin A-like lectins/glucanases"/>
    <property type="match status" value="1"/>
</dbReference>
<proteinExistence type="inferred from homology"/>
<dbReference type="Gene3D" id="2.115.10.20">
    <property type="entry name" value="Glycosyl hydrolase domain, family 43"/>
    <property type="match status" value="1"/>
</dbReference>
<organism evidence="7 8">
    <name type="scientific">Acidipila rosea</name>
    <dbReference type="NCBI Taxonomy" id="768535"/>
    <lineage>
        <taxon>Bacteria</taxon>
        <taxon>Pseudomonadati</taxon>
        <taxon>Acidobacteriota</taxon>
        <taxon>Terriglobia</taxon>
        <taxon>Terriglobales</taxon>
        <taxon>Acidobacteriaceae</taxon>
        <taxon>Acidipila</taxon>
    </lineage>
</organism>
<dbReference type="SUPFAM" id="SSF75005">
    <property type="entry name" value="Arabinanase/levansucrase/invertase"/>
    <property type="match status" value="1"/>
</dbReference>
<dbReference type="PANTHER" id="PTHR43301:SF3">
    <property type="entry name" value="ARABINAN ENDO-1,5-ALPHA-L-ARABINOSIDASE A-RELATED"/>
    <property type="match status" value="1"/>
</dbReference>
<gene>
    <name evidence="7" type="ORF">C7378_0234</name>
</gene>
<dbReference type="OrthoDB" id="9801455at2"/>
<comment type="caution">
    <text evidence="7">The sequence shown here is derived from an EMBL/GenBank/DDBJ whole genome shotgun (WGS) entry which is preliminary data.</text>
</comment>
<dbReference type="RefSeq" id="WP_131990880.1">
    <property type="nucleotide sequence ID" value="NZ_SMGK01000001.1"/>
</dbReference>
<dbReference type="Proteomes" id="UP000295210">
    <property type="component" value="Unassembled WGS sequence"/>
</dbReference>
<comment type="pathway">
    <text evidence="1">Glycan metabolism; L-arabinan degradation.</text>
</comment>
<evidence type="ECO:0000313" key="7">
    <source>
        <dbReference type="EMBL" id="TCK75254.1"/>
    </source>
</evidence>
<dbReference type="Pfam" id="PF04616">
    <property type="entry name" value="Glyco_hydro_43"/>
    <property type="match status" value="1"/>
</dbReference>
<evidence type="ECO:0000313" key="8">
    <source>
        <dbReference type="Proteomes" id="UP000295210"/>
    </source>
</evidence>
<dbReference type="InterPro" id="IPR023296">
    <property type="entry name" value="Glyco_hydro_beta-prop_sf"/>
</dbReference>
<dbReference type="InterPro" id="IPR050727">
    <property type="entry name" value="GH43_arabinanases"/>
</dbReference>
<sequence>MILLRNLPKISAVFLLVTGSALAQSTATSGPPPNYNWPKTYTNPLQLNTASGPAVSCPDPAIIRQRIEQNDTWYLYCTGDPLNSADMNANGQLNAHLITQFKSYDLIHWTYIGDAFQHTPAWVGNATNQFWAAAVKHFNGKYYLYYVAPNTLQGGAAIGVATSQSPAGPWTDAGAPVVAPENNPYNGAPGRAVIDPDVVKDDTGQRYITYGSFNGGISIRKLSASGLTSDPATEKQIAVDNYYEGGNFFKHDGYYYFFASVTGCCDGPLSGYSVRVGRARSPMGPFLDQNGVDMNSFDPGGNIAIAANGNRWVGPGGNVIFQDDSGQAYMLYHAIDANAPYFDGYAGYTRRPALIDPIDWVDGWPTVRSGRWASVQPQPAPAAQPWQYNTYQQQLPPLEYAPGKKIAALSDEFNSAKLSPQWHFIHPNANNSYSLTGSAYEASTQGFDENSDPTQVSILAEPVPLTGDWMVETKVTTSVPFNNQCCYNFAQGALFIYLNDQNSIKLDVFPDFDTRQTEFGKQVGPVPAHYPTYDHQAVGNPGATTWLRIVRRTIGDRGELYTAYSSTDGETWTKGGTWQHQLGSSAQIGISALNAAGFTMDFDYVRVYRLRPER</sequence>
<dbReference type="CDD" id="cd18616">
    <property type="entry name" value="GH43_ABN-like"/>
    <property type="match status" value="1"/>
</dbReference>
<name>A0A4R1LAR2_9BACT</name>
<keyword evidence="4" id="KW-0326">Glycosidase</keyword>
<dbReference type="Gene3D" id="2.60.120.200">
    <property type="match status" value="1"/>
</dbReference>
<dbReference type="GO" id="GO:0005975">
    <property type="term" value="P:carbohydrate metabolic process"/>
    <property type="evidence" value="ECO:0007669"/>
    <property type="project" value="InterPro"/>
</dbReference>
<feature type="site" description="Important for catalytic activity, responsible for pKa modulation of the active site Glu and correct orientation of both the proton donor and substrate" evidence="5">
    <location>
        <position position="195"/>
    </location>
</feature>
<keyword evidence="6" id="KW-0732">Signal</keyword>
<evidence type="ECO:0000256" key="5">
    <source>
        <dbReference type="PIRSR" id="PIRSR606710-2"/>
    </source>
</evidence>
<feature type="chain" id="PRO_5020765908" evidence="6">
    <location>
        <begin position="24"/>
        <end position="614"/>
    </location>
</feature>
<dbReference type="EMBL" id="SMGK01000001">
    <property type="protein sequence ID" value="TCK75254.1"/>
    <property type="molecule type" value="Genomic_DNA"/>
</dbReference>
<comment type="similarity">
    <text evidence="2">Belongs to the glycosyl hydrolase 43 family.</text>
</comment>
<evidence type="ECO:0000256" key="3">
    <source>
        <dbReference type="ARBA" id="ARBA00022801"/>
    </source>
</evidence>
<dbReference type="InterPro" id="IPR013320">
    <property type="entry name" value="ConA-like_dom_sf"/>
</dbReference>
<keyword evidence="3" id="KW-0378">Hydrolase</keyword>
<dbReference type="GO" id="GO:0004553">
    <property type="term" value="F:hydrolase activity, hydrolyzing O-glycosyl compounds"/>
    <property type="evidence" value="ECO:0007669"/>
    <property type="project" value="InterPro"/>
</dbReference>
<dbReference type="InterPro" id="IPR006710">
    <property type="entry name" value="Glyco_hydro_43"/>
</dbReference>
<dbReference type="AlphaFoldDB" id="A0A4R1LAR2"/>
<evidence type="ECO:0000256" key="6">
    <source>
        <dbReference type="SAM" id="SignalP"/>
    </source>
</evidence>
<protein>
    <submittedName>
        <fullName evidence="7">Arabinan endo-1,5-alpha-L-arabinosidase</fullName>
    </submittedName>
</protein>
<dbReference type="PANTHER" id="PTHR43301">
    <property type="entry name" value="ARABINAN ENDO-1,5-ALPHA-L-ARABINOSIDASE"/>
    <property type="match status" value="1"/>
</dbReference>
<evidence type="ECO:0000256" key="1">
    <source>
        <dbReference type="ARBA" id="ARBA00004834"/>
    </source>
</evidence>
<evidence type="ECO:0000256" key="4">
    <source>
        <dbReference type="ARBA" id="ARBA00023295"/>
    </source>
</evidence>
<reference evidence="7 8" key="1">
    <citation type="submission" date="2019-03" db="EMBL/GenBank/DDBJ databases">
        <title>Genomic Encyclopedia of Type Strains, Phase IV (KMG-IV): sequencing the most valuable type-strain genomes for metagenomic binning, comparative biology and taxonomic classification.</title>
        <authorList>
            <person name="Goeker M."/>
        </authorList>
    </citation>
    <scope>NUCLEOTIDE SEQUENCE [LARGE SCALE GENOMIC DNA]</scope>
    <source>
        <strain evidence="7 8">DSM 103428</strain>
    </source>
</reference>